<evidence type="ECO:0000313" key="1">
    <source>
        <dbReference type="EMBL" id="KAK3765380.1"/>
    </source>
</evidence>
<organism evidence="1 2">
    <name type="scientific">Elysia crispata</name>
    <name type="common">lettuce slug</name>
    <dbReference type="NCBI Taxonomy" id="231223"/>
    <lineage>
        <taxon>Eukaryota</taxon>
        <taxon>Metazoa</taxon>
        <taxon>Spiralia</taxon>
        <taxon>Lophotrochozoa</taxon>
        <taxon>Mollusca</taxon>
        <taxon>Gastropoda</taxon>
        <taxon>Heterobranchia</taxon>
        <taxon>Euthyneura</taxon>
        <taxon>Panpulmonata</taxon>
        <taxon>Sacoglossa</taxon>
        <taxon>Placobranchoidea</taxon>
        <taxon>Plakobranchidae</taxon>
        <taxon>Elysia</taxon>
    </lineage>
</organism>
<gene>
    <name evidence="1" type="ORF">RRG08_065136</name>
</gene>
<name>A0AAE0Z9T3_9GAST</name>
<proteinExistence type="predicted"/>
<protein>
    <submittedName>
        <fullName evidence="1">Uncharacterized protein</fullName>
    </submittedName>
</protein>
<comment type="caution">
    <text evidence="1">The sequence shown here is derived from an EMBL/GenBank/DDBJ whole genome shotgun (WGS) entry which is preliminary data.</text>
</comment>
<evidence type="ECO:0000313" key="2">
    <source>
        <dbReference type="Proteomes" id="UP001283361"/>
    </source>
</evidence>
<keyword evidence="2" id="KW-1185">Reference proteome</keyword>
<accession>A0AAE0Z9T3</accession>
<sequence length="150" mass="16696">MTRWSDNSSTTSLSIIYGSCLRWLATLEKPSLFLIVPNLNPSDTWERRLTKERTARLNLHNWDNHRTAKCGHRIVKPNSISPARARVPLSARDSATLQLHPAARRKLACPGPTSAPNLEATLRQTASQQRRGTGLVALHRAWPVTLSGVC</sequence>
<reference evidence="1" key="1">
    <citation type="journal article" date="2023" name="G3 (Bethesda)">
        <title>A reference genome for the long-term kleptoplast-retaining sea slug Elysia crispata morphotype clarki.</title>
        <authorList>
            <person name="Eastman K.E."/>
            <person name="Pendleton A.L."/>
            <person name="Shaikh M.A."/>
            <person name="Suttiyut T."/>
            <person name="Ogas R."/>
            <person name="Tomko P."/>
            <person name="Gavelis G."/>
            <person name="Widhalm J.R."/>
            <person name="Wisecaver J.H."/>
        </authorList>
    </citation>
    <scope>NUCLEOTIDE SEQUENCE</scope>
    <source>
        <strain evidence="1">ECLA1</strain>
    </source>
</reference>
<dbReference type="EMBL" id="JAWDGP010004318">
    <property type="protein sequence ID" value="KAK3765380.1"/>
    <property type="molecule type" value="Genomic_DNA"/>
</dbReference>
<dbReference type="AlphaFoldDB" id="A0AAE0Z9T3"/>
<dbReference type="Proteomes" id="UP001283361">
    <property type="component" value="Unassembled WGS sequence"/>
</dbReference>